<accession>A0ABV8HH57</accession>
<feature type="transmembrane region" description="Helical" evidence="6">
    <location>
        <begin position="169"/>
        <end position="191"/>
    </location>
</feature>
<feature type="transmembrane region" description="Helical" evidence="6">
    <location>
        <begin position="331"/>
        <end position="357"/>
    </location>
</feature>
<reference evidence="8" key="1">
    <citation type="journal article" date="2019" name="Int. J. Syst. Evol. Microbiol.">
        <title>The Global Catalogue of Microorganisms (GCM) 10K type strain sequencing project: providing services to taxonomists for standard genome sequencing and annotation.</title>
        <authorList>
            <consortium name="The Broad Institute Genomics Platform"/>
            <consortium name="The Broad Institute Genome Sequencing Center for Infectious Disease"/>
            <person name="Wu L."/>
            <person name="Ma J."/>
        </authorList>
    </citation>
    <scope>NUCLEOTIDE SEQUENCE [LARGE SCALE GENOMIC DNA]</scope>
    <source>
        <strain evidence="8">CGMCC 4.7237</strain>
    </source>
</reference>
<feature type="transmembrane region" description="Helical" evidence="6">
    <location>
        <begin position="288"/>
        <end position="310"/>
    </location>
</feature>
<evidence type="ECO:0000256" key="2">
    <source>
        <dbReference type="ARBA" id="ARBA00022692"/>
    </source>
</evidence>
<feature type="region of interest" description="Disordered" evidence="5">
    <location>
        <begin position="103"/>
        <end position="158"/>
    </location>
</feature>
<protein>
    <submittedName>
        <fullName evidence="7">DoxX family membrane protein</fullName>
    </submittedName>
</protein>
<feature type="region of interest" description="Disordered" evidence="5">
    <location>
        <begin position="363"/>
        <end position="535"/>
    </location>
</feature>
<gene>
    <name evidence="7" type="ORF">ACFO3J_01935</name>
</gene>
<comment type="caution">
    <text evidence="7">The sequence shown here is derived from an EMBL/GenBank/DDBJ whole genome shotgun (WGS) entry which is preliminary data.</text>
</comment>
<sequence>MTMARVPSDPAQVIVNHASFRVQLGATSGRALGLDATREIPVVTGGSAAGRRRPAPLVWSGNSAPDDTLAGELMQALRGAGPAGAGAATQVLPRVGETTVLPTVVGQRSASSSTGPLGGVRPARGAYDPADRGPSTGWAGGDGDQDAEIRKPRDRRDSAKHAWYPDRRLNLGIVLLPLRVFLGLISVYAGMGKLSDRVYFDGGKRGSMVTWLSSLHPWALAEPLRDAALNHPVGAGLSIAFLQVVVGVLTVCGLWQRVAGAFGAALSVALLVTVSWRTVPVYDAPDFIYLAAWSPLIIAGAPVYSIDAHLAGDAWRRLGPRASLWDLRRRVLRRGAVLAAVIAGSTLLIGSVLGAAVRATTVRDETPGPSVTPTNSLPGAPLPEVSGEPGATSGPSPSPSQSTAAAQKAKGRHQQPATQAPTTAPTHHDATGGGTGGAGDAGGGAASSAPSHTGSNPESGSGSSGSESGSSSSGGGSSVPQTPAQPTAEAPAPAPPTAKPTQGAIGGLLGSHSPTGLLLGMEPGGAASHSGRGMA</sequence>
<feature type="compositionally biased region" description="Gly residues" evidence="5">
    <location>
        <begin position="431"/>
        <end position="445"/>
    </location>
</feature>
<keyword evidence="4 6" id="KW-0472">Membrane</keyword>
<dbReference type="EMBL" id="JBHSBB010000002">
    <property type="protein sequence ID" value="MFC4030227.1"/>
    <property type="molecule type" value="Genomic_DNA"/>
</dbReference>
<feature type="compositionally biased region" description="Polar residues" evidence="5">
    <location>
        <begin position="106"/>
        <end position="115"/>
    </location>
</feature>
<evidence type="ECO:0000256" key="4">
    <source>
        <dbReference type="ARBA" id="ARBA00023136"/>
    </source>
</evidence>
<keyword evidence="3 6" id="KW-1133">Transmembrane helix</keyword>
<proteinExistence type="predicted"/>
<feature type="compositionally biased region" description="Basic and acidic residues" evidence="5">
    <location>
        <begin position="147"/>
        <end position="158"/>
    </location>
</feature>
<feature type="compositionally biased region" description="Low complexity" evidence="5">
    <location>
        <begin position="389"/>
        <end position="425"/>
    </location>
</feature>
<feature type="compositionally biased region" description="Low complexity" evidence="5">
    <location>
        <begin position="478"/>
        <end position="491"/>
    </location>
</feature>
<evidence type="ECO:0000256" key="1">
    <source>
        <dbReference type="ARBA" id="ARBA00004141"/>
    </source>
</evidence>
<evidence type="ECO:0000256" key="5">
    <source>
        <dbReference type="SAM" id="MobiDB-lite"/>
    </source>
</evidence>
<evidence type="ECO:0000313" key="8">
    <source>
        <dbReference type="Proteomes" id="UP001595765"/>
    </source>
</evidence>
<feature type="compositionally biased region" description="Low complexity" evidence="5">
    <location>
        <begin position="446"/>
        <end position="471"/>
    </location>
</feature>
<dbReference type="RefSeq" id="WP_386425341.1">
    <property type="nucleotide sequence ID" value="NZ_JBHSBB010000002.1"/>
</dbReference>
<keyword evidence="8" id="KW-1185">Reference proteome</keyword>
<organism evidence="7 8">
    <name type="scientific">Streptomyces polygonati</name>
    <dbReference type="NCBI Taxonomy" id="1617087"/>
    <lineage>
        <taxon>Bacteria</taxon>
        <taxon>Bacillati</taxon>
        <taxon>Actinomycetota</taxon>
        <taxon>Actinomycetes</taxon>
        <taxon>Kitasatosporales</taxon>
        <taxon>Streptomycetaceae</taxon>
        <taxon>Streptomyces</taxon>
    </lineage>
</organism>
<comment type="subcellular location">
    <subcellularLocation>
        <location evidence="1">Membrane</location>
        <topology evidence="1">Multi-pass membrane protein</topology>
    </subcellularLocation>
</comment>
<dbReference type="PANTHER" id="PTHR39157">
    <property type="entry name" value="INTEGRAL MEMBRANE PROTEIN-RELATED"/>
    <property type="match status" value="1"/>
</dbReference>
<dbReference type="Proteomes" id="UP001595765">
    <property type="component" value="Unassembled WGS sequence"/>
</dbReference>
<dbReference type="InterPro" id="IPR032808">
    <property type="entry name" value="DoxX"/>
</dbReference>
<keyword evidence="2 6" id="KW-0812">Transmembrane</keyword>
<evidence type="ECO:0000313" key="7">
    <source>
        <dbReference type="EMBL" id="MFC4030227.1"/>
    </source>
</evidence>
<name>A0ABV8HH57_9ACTN</name>
<evidence type="ECO:0000256" key="6">
    <source>
        <dbReference type="SAM" id="Phobius"/>
    </source>
</evidence>
<feature type="transmembrane region" description="Helical" evidence="6">
    <location>
        <begin position="258"/>
        <end position="276"/>
    </location>
</feature>
<evidence type="ECO:0000256" key="3">
    <source>
        <dbReference type="ARBA" id="ARBA00022989"/>
    </source>
</evidence>
<dbReference type="Pfam" id="PF07681">
    <property type="entry name" value="DoxX"/>
    <property type="match status" value="1"/>
</dbReference>
<dbReference type="PANTHER" id="PTHR39157:SF1">
    <property type="entry name" value="DOXX FAMILY PROTEIN"/>
    <property type="match status" value="1"/>
</dbReference>
<feature type="transmembrane region" description="Helical" evidence="6">
    <location>
        <begin position="233"/>
        <end position="251"/>
    </location>
</feature>